<feature type="transmembrane region" description="Helical" evidence="5">
    <location>
        <begin position="130"/>
        <end position="147"/>
    </location>
</feature>
<feature type="transmembrane region" description="Helical" evidence="5">
    <location>
        <begin position="167"/>
        <end position="196"/>
    </location>
</feature>
<gene>
    <name evidence="7" type="ORF">ONB1V03_LOCUS15962</name>
</gene>
<dbReference type="EMBL" id="OC932046">
    <property type="protein sequence ID" value="CAD7659366.1"/>
    <property type="molecule type" value="Genomic_DNA"/>
</dbReference>
<name>A0A7R9MFN9_9ACAR</name>
<reference evidence="7" key="1">
    <citation type="submission" date="2020-11" db="EMBL/GenBank/DDBJ databases">
        <authorList>
            <person name="Tran Van P."/>
        </authorList>
    </citation>
    <scope>NUCLEOTIDE SEQUENCE</scope>
</reference>
<dbReference type="PANTHER" id="PTHR11814">
    <property type="entry name" value="SULFATE TRANSPORTER"/>
    <property type="match status" value="1"/>
</dbReference>
<evidence type="ECO:0000256" key="1">
    <source>
        <dbReference type="ARBA" id="ARBA00004141"/>
    </source>
</evidence>
<feature type="transmembrane region" description="Helical" evidence="5">
    <location>
        <begin position="30"/>
        <end position="49"/>
    </location>
</feature>
<dbReference type="Gene3D" id="3.30.750.24">
    <property type="entry name" value="STAS domain"/>
    <property type="match status" value="1"/>
</dbReference>
<keyword evidence="4 5" id="KW-0472">Membrane</keyword>
<dbReference type="InterPro" id="IPR001902">
    <property type="entry name" value="SLC26A/SulP_fam"/>
</dbReference>
<dbReference type="CDD" id="cd07042">
    <property type="entry name" value="STAS_SulP_like_sulfate_transporter"/>
    <property type="match status" value="1"/>
</dbReference>
<evidence type="ECO:0000313" key="7">
    <source>
        <dbReference type="EMBL" id="CAD7659366.1"/>
    </source>
</evidence>
<keyword evidence="3 5" id="KW-1133">Transmembrane helix</keyword>
<proteinExistence type="predicted"/>
<feature type="transmembrane region" description="Helical" evidence="5">
    <location>
        <begin position="105"/>
        <end position="123"/>
    </location>
</feature>
<dbReference type="OrthoDB" id="7365796at2759"/>
<accession>A0A7R9MFN9</accession>
<dbReference type="GO" id="GO:0016020">
    <property type="term" value="C:membrane"/>
    <property type="evidence" value="ECO:0007669"/>
    <property type="project" value="UniProtKB-SubCell"/>
</dbReference>
<dbReference type="GO" id="GO:0055085">
    <property type="term" value="P:transmembrane transport"/>
    <property type="evidence" value="ECO:0007669"/>
    <property type="project" value="InterPro"/>
</dbReference>
<dbReference type="Pfam" id="PF01740">
    <property type="entry name" value="STAS"/>
    <property type="match status" value="1"/>
</dbReference>
<dbReference type="Pfam" id="PF00916">
    <property type="entry name" value="Sulfate_transp"/>
    <property type="match status" value="1"/>
</dbReference>
<dbReference type="EMBL" id="CAJPVJ010017221">
    <property type="protein sequence ID" value="CAG2176528.1"/>
    <property type="molecule type" value="Genomic_DNA"/>
</dbReference>
<dbReference type="PROSITE" id="PS50801">
    <property type="entry name" value="STAS"/>
    <property type="match status" value="1"/>
</dbReference>
<organism evidence="7">
    <name type="scientific">Oppiella nova</name>
    <dbReference type="NCBI Taxonomy" id="334625"/>
    <lineage>
        <taxon>Eukaryota</taxon>
        <taxon>Metazoa</taxon>
        <taxon>Ecdysozoa</taxon>
        <taxon>Arthropoda</taxon>
        <taxon>Chelicerata</taxon>
        <taxon>Arachnida</taxon>
        <taxon>Acari</taxon>
        <taxon>Acariformes</taxon>
        <taxon>Sarcoptiformes</taxon>
        <taxon>Oribatida</taxon>
        <taxon>Brachypylina</taxon>
        <taxon>Oppioidea</taxon>
        <taxon>Oppiidae</taxon>
        <taxon>Oppiella</taxon>
    </lineage>
</organism>
<dbReference type="Proteomes" id="UP000728032">
    <property type="component" value="Unassembled WGS sequence"/>
</dbReference>
<dbReference type="InterPro" id="IPR002645">
    <property type="entry name" value="STAS_dom"/>
</dbReference>
<keyword evidence="2 5" id="KW-0812">Transmembrane</keyword>
<evidence type="ECO:0000313" key="8">
    <source>
        <dbReference type="Proteomes" id="UP000728032"/>
    </source>
</evidence>
<evidence type="ECO:0000256" key="2">
    <source>
        <dbReference type="ARBA" id="ARBA00022692"/>
    </source>
</evidence>
<comment type="subcellular location">
    <subcellularLocation>
        <location evidence="1">Membrane</location>
        <topology evidence="1">Multi-pass membrane protein</topology>
    </subcellularLocation>
</comment>
<evidence type="ECO:0000256" key="4">
    <source>
        <dbReference type="ARBA" id="ARBA00023136"/>
    </source>
</evidence>
<dbReference type="InterPro" id="IPR036513">
    <property type="entry name" value="STAS_dom_sf"/>
</dbReference>
<dbReference type="AlphaFoldDB" id="A0A7R9MFN9"/>
<sequence length="402" mass="45448">MELRKEPYNVKIVGEIGNNFPTPMSPNWKLFPIMWDKCIATAIVGYTITLSVGKIYGKKHGYKVDPNQEMIAMGAANMISSTFQCIPCAASLPRSALQETAGGKTQVVSVVNCLCIVVVILALGRYLEELPTCVLGSCIAVALVSLITKVGEFRRFWKVSKLDGMIWMITFVFVLVLCVDYGIYIGIVASLLLLIYKSERPKTYLLGTMPELDIYVPINKFNRVEEPKDFKIFQMCGPLNFSNVEYFSTELENKCGFHLTSIQKYMKSKEYKSSYAKVSQNIRYETLPKIQLTRLALNYDTLPKYLVIDCSVFSFIDFSGISTLKKIILTFEDIGIQTVLSGIHVHLESMLAKEGFFTDISTDHLYKTIHDAVVCLQELENESKEDDVFNENYVSRCLTKNL</sequence>
<dbReference type="SUPFAM" id="SSF52091">
    <property type="entry name" value="SpoIIaa-like"/>
    <property type="match status" value="1"/>
</dbReference>
<evidence type="ECO:0000256" key="5">
    <source>
        <dbReference type="SAM" id="Phobius"/>
    </source>
</evidence>
<feature type="domain" description="STAS" evidence="6">
    <location>
        <begin position="220"/>
        <end position="376"/>
    </location>
</feature>
<keyword evidence="8" id="KW-1185">Reference proteome</keyword>
<evidence type="ECO:0000259" key="6">
    <source>
        <dbReference type="PROSITE" id="PS50801"/>
    </source>
</evidence>
<evidence type="ECO:0000256" key="3">
    <source>
        <dbReference type="ARBA" id="ARBA00022989"/>
    </source>
</evidence>
<dbReference type="InterPro" id="IPR011547">
    <property type="entry name" value="SLC26A/SulP_dom"/>
</dbReference>
<protein>
    <recommendedName>
        <fullName evidence="6">STAS domain-containing protein</fullName>
    </recommendedName>
</protein>